<dbReference type="EC" id="2.3.2.27" evidence="5 16"/>
<evidence type="ECO:0000256" key="3">
    <source>
        <dbReference type="ARBA" id="ARBA00004906"/>
    </source>
</evidence>
<evidence type="ECO:0000256" key="6">
    <source>
        <dbReference type="ARBA" id="ARBA00017157"/>
    </source>
</evidence>
<comment type="catalytic activity">
    <reaction evidence="1 16">
        <text>S-ubiquitinyl-[E2 ubiquitin-conjugating enzyme]-L-cysteine + [acceptor protein]-L-lysine = [E2 ubiquitin-conjugating enzyme]-L-cysteine + N(6)-ubiquitinyl-[acceptor protein]-L-lysine.</text>
        <dbReference type="EC" id="2.3.2.27"/>
    </reaction>
</comment>
<evidence type="ECO:0000256" key="10">
    <source>
        <dbReference type="ARBA" id="ARBA00022737"/>
    </source>
</evidence>
<evidence type="ECO:0000256" key="15">
    <source>
        <dbReference type="PROSITE-ProRule" id="PRU00175"/>
    </source>
</evidence>
<dbReference type="PROSITE" id="PS50089">
    <property type="entry name" value="ZF_RING_2"/>
    <property type="match status" value="1"/>
</dbReference>
<evidence type="ECO:0000256" key="2">
    <source>
        <dbReference type="ARBA" id="ARBA00004514"/>
    </source>
</evidence>
<gene>
    <name evidence="20" type="ORF">FA14DRAFT_193136</name>
</gene>
<feature type="domain" description="RING-type" evidence="18">
    <location>
        <begin position="1690"/>
        <end position="1737"/>
    </location>
</feature>
<dbReference type="SUPFAM" id="SSF57850">
    <property type="entry name" value="RING/U-box"/>
    <property type="match status" value="1"/>
</dbReference>
<dbReference type="Pfam" id="PF22958">
    <property type="entry name" value="Ltn1_1st"/>
    <property type="match status" value="2"/>
</dbReference>
<feature type="domain" description="RING-CH-type" evidence="19">
    <location>
        <begin position="1682"/>
        <end position="1740"/>
    </location>
</feature>
<feature type="region of interest" description="Disordered" evidence="17">
    <location>
        <begin position="1"/>
        <end position="66"/>
    </location>
</feature>
<evidence type="ECO:0000259" key="19">
    <source>
        <dbReference type="PROSITE" id="PS51292"/>
    </source>
</evidence>
<sequence>MPKNTKSSASSGTRKKQAAKAAKKSGTEPSQQQQKPANGALQRGQKKTKGKKGEPKKKVYIPPVKPKQDVIDPLDSMGLASLLPSDLVVLLRKASKKDVITRTRALEGLLEWINAPTQAESIPASEEEEVSTDRNSALIIALPSWVHLLPRLSNSPNRRLRQLTVQISAKVFEMPDVLSELIAQPAMVENVIGPMLIIAHGPDRLVSRTALTMLEHITTWSDSETENIVLGQYMESIIDHLSLRLFDEQQGRDENESSQKSGTSTPLSTATRDAKNRDDVNVEEDSEATDARFVVGALGALGWLIQAKPSSEYLEQLLPILTSFTTWTALSPHKYDSRSLGALSPSVRVAAWNLVRILVISWPQGSEKCASILGPQALSSAFSEQDALVAQNMREALIRLLQALPGIWKMSKEDENDGEEDEDDSDEEDEDGSEDGDGDEKSQDGKAAGEGTPQFPMWQSFLDYLSNGVNGIASAYTLVILLLSTIPEEVFPPSSAKAMEVTQAMYAPIDEGQLEGRELQRAFVPAFLECLIWLCGRTATKNSMEEASTVAENITMIWQDFIDADSGGSTDTTTIEDIRSRRLNVFGEDRLVTELSTCLRKLSNINLRLASPILKLSRDALSRSLTYPAIPIDLVSKMLAKSIQQDSSPPAPLVQAVCELVRDITFSTANIIASGESIEQGINILNQMVTETSMAQDDDSMGALLLAFNALLAHTAEVANDELALFLTSYVFLLKDDEERRKSWCALLDTIVRPGDKIDWSLLRAVSRATIGKERALALQNSFSEKLDASFLAHYKDNIPVSARIIARPQGILSEDTPKKILAHIAKGTSQSELTLLEEWLKSDKNNVKVVFDTPEMRAIVVPVFELAIFDGDRQANGIWRLFSLHEDAFAIAKEVLQSQLVALERSIQDIVHAVSLLKPRLTFNDIVPSQESTQRYLSDSFSVSSPTELCVNDNLIPVEPEANGSSGESSIPKYDVDGLSATARISVILLASIEEDPVAGKKASVLPSLIHFAICAEDACLERNLDGGRALFSKTFDEITLKDYLEKAVSFSTSILSAKASGFATEWFALLAKVLQEQLTAQDEMQTILYNLWKQPLTGSLRVFERLLKGILNFSGAGQGEAELLLRAAQAIERKNPEKVGAIYLATNDLVQESPLYERLRNQAAADLAGVKSKDASSKGAVLLKNLMNLAPPFDSYTSLIPQQRAIFMLQTIQSWVASDEELPTEVFVRLAQAFTHILPIVQEIPGNHLDLIIDIVEMNLGDTDLTKRGGMSNLYFTLALLDTVIETASSSAAMREVWKDRKKDVLDAFRSTLLSFADTSVEEGGALASNAYSLVEEKLIDIVRSMPANLFKDDTTKLFRILRSTGTGSNRFLVTVYRLLAFNVREQVKELVVEAAVSGQQSKQEEGEGEEDENGDADQSTQKPIIEKDPKKLQIPAELTAILQDSQQENELAYLLAWLVTFDFFEESSLELRAAYTSHLQSLRLIDDHLLPFVLSKVSPTGDQGRWALDEVFLDFIESENATSIEYLAIHVFYRSLIHTPNLIRESYFSIKDKQQSNTVKGLTVRHLTPLLSQREFGHLRQADVLERLQDESMQIKVLGNSSEVIATYTVDEYPLEIAISMPNDYPLRAVEVRDIRKIGISEGTWRAWILGMRQLIAGRNGLIFDALLLFKRNVEAKFSGFDEDSTCAICYSIVSPTDHSLPTKPCKTCKKKFHSSCLFKWVSTSGSSTCPLCRSIL</sequence>
<feature type="region of interest" description="Disordered" evidence="17">
    <location>
        <begin position="1401"/>
        <end position="1429"/>
    </location>
</feature>
<feature type="compositionally biased region" description="Basic residues" evidence="17">
    <location>
        <begin position="13"/>
        <end position="23"/>
    </location>
</feature>
<feature type="compositionally biased region" description="Polar residues" evidence="17">
    <location>
        <begin position="1"/>
        <end position="12"/>
    </location>
</feature>
<feature type="region of interest" description="Disordered" evidence="17">
    <location>
        <begin position="413"/>
        <end position="452"/>
    </location>
</feature>
<keyword evidence="11 15" id="KW-0863">Zinc-finger</keyword>
<dbReference type="InterPro" id="IPR001841">
    <property type="entry name" value="Znf_RING"/>
</dbReference>
<evidence type="ECO:0000256" key="4">
    <source>
        <dbReference type="ARBA" id="ARBA00007997"/>
    </source>
</evidence>
<dbReference type="PANTHER" id="PTHR12389">
    <property type="entry name" value="ZINC FINGER PROTEIN 294"/>
    <property type="match status" value="1"/>
</dbReference>
<dbReference type="RefSeq" id="XP_025351537.1">
    <property type="nucleotide sequence ID" value="XM_025501979.1"/>
</dbReference>
<dbReference type="InParanoid" id="A0A316V6Z7"/>
<evidence type="ECO:0000256" key="7">
    <source>
        <dbReference type="ARBA" id="ARBA00022490"/>
    </source>
</evidence>
<dbReference type="InterPro" id="IPR013083">
    <property type="entry name" value="Znf_RING/FYVE/PHD"/>
</dbReference>
<proteinExistence type="inferred from homology"/>
<dbReference type="GO" id="GO:0043023">
    <property type="term" value="F:ribosomal large subunit binding"/>
    <property type="evidence" value="ECO:0007669"/>
    <property type="project" value="TreeGrafter"/>
</dbReference>
<keyword evidence="12 16" id="KW-0833">Ubl conjugation pathway</keyword>
<dbReference type="GO" id="GO:0072344">
    <property type="term" value="P:rescue of stalled ribosome"/>
    <property type="evidence" value="ECO:0007669"/>
    <property type="project" value="UniProtKB-UniRule"/>
</dbReference>
<evidence type="ECO:0000256" key="14">
    <source>
        <dbReference type="ARBA" id="ARBA00055150"/>
    </source>
</evidence>
<dbReference type="OrthoDB" id="6108at2759"/>
<evidence type="ECO:0000256" key="13">
    <source>
        <dbReference type="ARBA" id="ARBA00022833"/>
    </source>
</evidence>
<dbReference type="GO" id="GO:0005829">
    <property type="term" value="C:cytosol"/>
    <property type="evidence" value="ECO:0007669"/>
    <property type="project" value="UniProtKB-SubCell"/>
</dbReference>
<dbReference type="InterPro" id="IPR054477">
    <property type="entry name" value="LTN1_E3_ligase_6th"/>
</dbReference>
<dbReference type="Proteomes" id="UP000245771">
    <property type="component" value="Unassembled WGS sequence"/>
</dbReference>
<organism evidence="20 21">
    <name type="scientific">Meira miltonrushii</name>
    <dbReference type="NCBI Taxonomy" id="1280837"/>
    <lineage>
        <taxon>Eukaryota</taxon>
        <taxon>Fungi</taxon>
        <taxon>Dikarya</taxon>
        <taxon>Basidiomycota</taxon>
        <taxon>Ustilaginomycotina</taxon>
        <taxon>Exobasidiomycetes</taxon>
        <taxon>Exobasidiales</taxon>
        <taxon>Brachybasidiaceae</taxon>
        <taxon>Meira</taxon>
    </lineage>
</organism>
<comment type="pathway">
    <text evidence="3 16">Protein modification; protein ubiquitination.</text>
</comment>
<dbReference type="InterPro" id="IPR011016">
    <property type="entry name" value="Znf_RING-CH"/>
</dbReference>
<evidence type="ECO:0000256" key="11">
    <source>
        <dbReference type="ARBA" id="ARBA00022771"/>
    </source>
</evidence>
<feature type="compositionally biased region" description="Polar residues" evidence="17">
    <location>
        <begin position="27"/>
        <end position="36"/>
    </location>
</feature>
<keyword evidence="8 16" id="KW-0808">Transferase</keyword>
<evidence type="ECO:0000256" key="9">
    <source>
        <dbReference type="ARBA" id="ARBA00022723"/>
    </source>
</evidence>
<evidence type="ECO:0000313" key="20">
    <source>
        <dbReference type="EMBL" id="PWN31235.1"/>
    </source>
</evidence>
<keyword evidence="13 16" id="KW-0862">Zinc</keyword>
<dbReference type="SMART" id="SM00744">
    <property type="entry name" value="RINGv"/>
    <property type="match status" value="1"/>
</dbReference>
<comment type="subcellular location">
    <subcellularLocation>
        <location evidence="2">Cytoplasm</location>
        <location evidence="2">Cytosol</location>
    </subcellularLocation>
</comment>
<dbReference type="GO" id="GO:1990116">
    <property type="term" value="P:ribosome-associated ubiquitin-dependent protein catabolic process"/>
    <property type="evidence" value="ECO:0007669"/>
    <property type="project" value="UniProtKB-UniRule"/>
</dbReference>
<dbReference type="Pfam" id="PF13639">
    <property type="entry name" value="zf-RING_2"/>
    <property type="match status" value="1"/>
</dbReference>
<evidence type="ECO:0000256" key="5">
    <source>
        <dbReference type="ARBA" id="ARBA00012483"/>
    </source>
</evidence>
<dbReference type="GO" id="GO:0061630">
    <property type="term" value="F:ubiquitin protein ligase activity"/>
    <property type="evidence" value="ECO:0007669"/>
    <property type="project" value="UniProtKB-UniRule"/>
</dbReference>
<dbReference type="Pfam" id="PF23009">
    <property type="entry name" value="UBC_like"/>
    <property type="match status" value="1"/>
</dbReference>
<dbReference type="GO" id="GO:1990112">
    <property type="term" value="C:RQC complex"/>
    <property type="evidence" value="ECO:0007669"/>
    <property type="project" value="UniProtKB-UniRule"/>
</dbReference>
<keyword evidence="10" id="KW-0677">Repeat</keyword>
<dbReference type="EMBL" id="KZ819615">
    <property type="protein sequence ID" value="PWN31235.1"/>
    <property type="molecule type" value="Genomic_DNA"/>
</dbReference>
<feature type="compositionally biased region" description="Acidic residues" evidence="17">
    <location>
        <begin position="1409"/>
        <end position="1418"/>
    </location>
</feature>
<dbReference type="GeneID" id="37023760"/>
<evidence type="ECO:0000313" key="21">
    <source>
        <dbReference type="Proteomes" id="UP000245771"/>
    </source>
</evidence>
<protein>
    <recommendedName>
        <fullName evidence="6 16">E3 ubiquitin-protein ligase listerin</fullName>
        <ecNumber evidence="5 16">2.3.2.27</ecNumber>
    </recommendedName>
    <alternativeName>
        <fullName evidence="16">RING-type E3 ubiquitin transferase listerin</fullName>
    </alternativeName>
</protein>
<evidence type="ECO:0000256" key="12">
    <source>
        <dbReference type="ARBA" id="ARBA00022786"/>
    </source>
</evidence>
<feature type="compositionally biased region" description="Acidic residues" evidence="17">
    <location>
        <begin position="414"/>
        <end position="438"/>
    </location>
</feature>
<dbReference type="PANTHER" id="PTHR12389:SF0">
    <property type="entry name" value="E3 UBIQUITIN-PROTEIN LIGASE LISTERIN"/>
    <property type="match status" value="1"/>
</dbReference>
<feature type="region of interest" description="Disordered" evidence="17">
    <location>
        <begin position="250"/>
        <end position="285"/>
    </location>
</feature>
<dbReference type="GO" id="GO:0016567">
    <property type="term" value="P:protein ubiquitination"/>
    <property type="evidence" value="ECO:0007669"/>
    <property type="project" value="UniProtKB-UniPathway"/>
</dbReference>
<comment type="function">
    <text evidence="14">E3 ubiquitin-protein ligase component of the ribosome quality control complex (RQC), a ribosome-associated complex that mediates ubiquitination and extraction of incompletely synthesized nascent chains for proteasomal degradation. Mediates ubiquitination of proteins derived from mRNAs lacking stop codons (non-stop proteins) and other translation arrest products induced by poly-lysine sequences and tandem rare codons. Ubiquitination leads to CDC48 recruitment for extraction and degradation of the incomplete translation product. May indirectly play a role in chromatin function and transcription.</text>
</comment>
<name>A0A316V6Z7_9BASI</name>
<dbReference type="InterPro" id="IPR054476">
    <property type="entry name" value="Ltn1_N"/>
</dbReference>
<dbReference type="UniPathway" id="UPA00143"/>
<accession>A0A316V6Z7</accession>
<evidence type="ECO:0000259" key="18">
    <source>
        <dbReference type="PROSITE" id="PS50089"/>
    </source>
</evidence>
<comment type="similarity">
    <text evidence="4 16">Belongs to the LTN1 family.</text>
</comment>
<keyword evidence="7" id="KW-0963">Cytoplasm</keyword>
<comment type="function">
    <text evidence="16">E3 ubiquitin-protein ligase. Component of the ribosome quality control complex (RQC), a ribosome-associated complex that mediates ubiquitination and extraction of incompletely synthesized nascent chains for proteasomal degradation.</text>
</comment>
<feature type="compositionally biased region" description="Polar residues" evidence="17">
    <location>
        <begin position="258"/>
        <end position="271"/>
    </location>
</feature>
<dbReference type="Gene3D" id="3.30.40.10">
    <property type="entry name" value="Zinc/RING finger domain, C3HC4 (zinc finger)"/>
    <property type="match status" value="1"/>
</dbReference>
<evidence type="ECO:0000256" key="1">
    <source>
        <dbReference type="ARBA" id="ARBA00000900"/>
    </source>
</evidence>
<dbReference type="InterPro" id="IPR054478">
    <property type="entry name" value="LTN1_UBC"/>
</dbReference>
<evidence type="ECO:0000256" key="16">
    <source>
        <dbReference type="RuleBase" id="RU367090"/>
    </source>
</evidence>
<dbReference type="SUPFAM" id="SSF48371">
    <property type="entry name" value="ARM repeat"/>
    <property type="match status" value="1"/>
</dbReference>
<dbReference type="InterPro" id="IPR039795">
    <property type="entry name" value="LTN1/Rkr1"/>
</dbReference>
<dbReference type="STRING" id="1280837.A0A316V6Z7"/>
<keyword evidence="9 16" id="KW-0479">Metal-binding</keyword>
<comment type="subunit">
    <text evidence="16">Component of the ribosome quality control complex (RQC).</text>
</comment>
<evidence type="ECO:0000256" key="17">
    <source>
        <dbReference type="SAM" id="MobiDB-lite"/>
    </source>
</evidence>
<dbReference type="Pfam" id="PF22999">
    <property type="entry name" value="LTN1_E3_ligase_6th"/>
    <property type="match status" value="1"/>
</dbReference>
<reference evidence="20 21" key="1">
    <citation type="journal article" date="2018" name="Mol. Biol. Evol.">
        <title>Broad Genomic Sampling Reveals a Smut Pathogenic Ancestry of the Fungal Clade Ustilaginomycotina.</title>
        <authorList>
            <person name="Kijpornyongpan T."/>
            <person name="Mondo S.J."/>
            <person name="Barry K."/>
            <person name="Sandor L."/>
            <person name="Lee J."/>
            <person name="Lipzen A."/>
            <person name="Pangilinan J."/>
            <person name="LaButti K."/>
            <person name="Hainaut M."/>
            <person name="Henrissat B."/>
            <person name="Grigoriev I.V."/>
            <person name="Spatafora J.W."/>
            <person name="Aime M.C."/>
        </authorList>
    </citation>
    <scope>NUCLEOTIDE SEQUENCE [LARGE SCALE GENOMIC DNA]</scope>
    <source>
        <strain evidence="20 21">MCA 3882</strain>
    </source>
</reference>
<dbReference type="PROSITE" id="PS51292">
    <property type="entry name" value="ZF_RING_CH"/>
    <property type="match status" value="1"/>
</dbReference>
<dbReference type="GO" id="GO:0008270">
    <property type="term" value="F:zinc ion binding"/>
    <property type="evidence" value="ECO:0007669"/>
    <property type="project" value="UniProtKB-KW"/>
</dbReference>
<dbReference type="FunFam" id="3.30.40.10:FF:000038">
    <property type="entry name" value="E3 ubiquitin-protein ligase listerin"/>
    <property type="match status" value="1"/>
</dbReference>
<evidence type="ECO:0000256" key="8">
    <source>
        <dbReference type="ARBA" id="ARBA00022679"/>
    </source>
</evidence>
<dbReference type="InterPro" id="IPR016024">
    <property type="entry name" value="ARM-type_fold"/>
</dbReference>
<keyword evidence="21" id="KW-1185">Reference proteome</keyword>